<keyword evidence="9 13" id="KW-0067">ATP-binding</keyword>
<accession>A0ABV2CZ66</accession>
<comment type="subcellular location">
    <subcellularLocation>
        <location evidence="2">Cell membrane</location>
        <topology evidence="2">Multi-pass membrane protein</topology>
    </subcellularLocation>
</comment>
<dbReference type="InterPro" id="IPR036097">
    <property type="entry name" value="HisK_dim/P_sf"/>
</dbReference>
<keyword evidence="14" id="KW-1185">Reference proteome</keyword>
<evidence type="ECO:0000256" key="3">
    <source>
        <dbReference type="ARBA" id="ARBA00012438"/>
    </source>
</evidence>
<dbReference type="EMBL" id="JBEWLY010000008">
    <property type="protein sequence ID" value="MET1754873.1"/>
    <property type="molecule type" value="Genomic_DNA"/>
</dbReference>
<dbReference type="PANTHER" id="PTHR44936:SF10">
    <property type="entry name" value="SENSOR PROTEIN RSTB"/>
    <property type="match status" value="1"/>
</dbReference>
<dbReference type="PROSITE" id="PS50109">
    <property type="entry name" value="HIS_KIN"/>
    <property type="match status" value="1"/>
</dbReference>
<dbReference type="PROSITE" id="PS50885">
    <property type="entry name" value="HAMP"/>
    <property type="match status" value="1"/>
</dbReference>
<dbReference type="InterPro" id="IPR004358">
    <property type="entry name" value="Sig_transdc_His_kin-like_C"/>
</dbReference>
<feature type="domain" description="Histidine kinase" evidence="11">
    <location>
        <begin position="235"/>
        <end position="431"/>
    </location>
</feature>
<reference evidence="13 14" key="1">
    <citation type="submission" date="2024-07" db="EMBL/GenBank/DDBJ databases">
        <title>Novosphingobium kalidii RD2P27.</title>
        <authorList>
            <person name="Sun J.-Q."/>
        </authorList>
    </citation>
    <scope>NUCLEOTIDE SEQUENCE [LARGE SCALE GENOMIC DNA]</scope>
    <source>
        <strain evidence="13 14">RD2P27</strain>
    </source>
</reference>
<keyword evidence="10" id="KW-1133">Transmembrane helix</keyword>
<evidence type="ECO:0000313" key="13">
    <source>
        <dbReference type="EMBL" id="MET1754873.1"/>
    </source>
</evidence>
<evidence type="ECO:0000256" key="2">
    <source>
        <dbReference type="ARBA" id="ARBA00004651"/>
    </source>
</evidence>
<evidence type="ECO:0000256" key="9">
    <source>
        <dbReference type="ARBA" id="ARBA00022840"/>
    </source>
</evidence>
<keyword evidence="7" id="KW-0547">Nucleotide-binding</keyword>
<dbReference type="SUPFAM" id="SSF55874">
    <property type="entry name" value="ATPase domain of HSP90 chaperone/DNA topoisomerase II/histidine kinase"/>
    <property type="match status" value="1"/>
</dbReference>
<evidence type="ECO:0000256" key="8">
    <source>
        <dbReference type="ARBA" id="ARBA00022777"/>
    </source>
</evidence>
<evidence type="ECO:0000256" key="7">
    <source>
        <dbReference type="ARBA" id="ARBA00022741"/>
    </source>
</evidence>
<dbReference type="Pfam" id="PF00672">
    <property type="entry name" value="HAMP"/>
    <property type="match status" value="1"/>
</dbReference>
<comment type="caution">
    <text evidence="13">The sequence shown here is derived from an EMBL/GenBank/DDBJ whole genome shotgun (WGS) entry which is preliminary data.</text>
</comment>
<dbReference type="Gene3D" id="1.10.287.130">
    <property type="match status" value="1"/>
</dbReference>
<dbReference type="EC" id="2.7.13.3" evidence="3"/>
<evidence type="ECO:0000256" key="10">
    <source>
        <dbReference type="SAM" id="Phobius"/>
    </source>
</evidence>
<keyword evidence="8" id="KW-0418">Kinase</keyword>
<dbReference type="SUPFAM" id="SSF47384">
    <property type="entry name" value="Homodimeric domain of signal transducing histidine kinase"/>
    <property type="match status" value="1"/>
</dbReference>
<dbReference type="SMART" id="SM00387">
    <property type="entry name" value="HATPase_c"/>
    <property type="match status" value="1"/>
</dbReference>
<dbReference type="Pfam" id="PF00512">
    <property type="entry name" value="HisKA"/>
    <property type="match status" value="1"/>
</dbReference>
<dbReference type="InterPro" id="IPR036890">
    <property type="entry name" value="HATPase_C_sf"/>
</dbReference>
<evidence type="ECO:0000256" key="4">
    <source>
        <dbReference type="ARBA" id="ARBA00022475"/>
    </source>
</evidence>
<keyword evidence="5" id="KW-0597">Phosphoprotein</keyword>
<evidence type="ECO:0000256" key="5">
    <source>
        <dbReference type="ARBA" id="ARBA00022553"/>
    </source>
</evidence>
<gene>
    <name evidence="13" type="ORF">ABVV53_05275</name>
</gene>
<dbReference type="PANTHER" id="PTHR44936">
    <property type="entry name" value="SENSOR PROTEIN CREC"/>
    <property type="match status" value="1"/>
</dbReference>
<dbReference type="InterPro" id="IPR050980">
    <property type="entry name" value="2C_sensor_his_kinase"/>
</dbReference>
<keyword evidence="10" id="KW-0812">Transmembrane</keyword>
<evidence type="ECO:0000259" key="11">
    <source>
        <dbReference type="PROSITE" id="PS50109"/>
    </source>
</evidence>
<sequence>MKVTKPLRLSAYAALLFIAIGLVELVASLLFYRQIDEQTLREDHARRVAEMLVVSDRVHRLSPSLTPAVMTSRHLHVTISREPLVPRSMPSEVLQAMSRQIVRWEPTLAGKPLHLAIRRSFAGRRDLVGSMPLAGGRWLNFESRDISSMWPIALRAAWMTAVTAIVCLIGGLLAIRALTRPLRRMSEAAKAIGQGQRVSIREEGPTDLRNLAHAMNEMQDRIAGLLEDQAKSFEAISHDLRTPLSRQKVLAELLSDEELSQLLLESVDEMDAMLRSLQQFLRAQHLQSLPEPVDLLATLQEMTEHLGSRVQLTSEGDPLVETYREPLVLSLQPLIENAALYGERLDVRIQREEGDWIIEIEDDGPGIPHEHFGDVLTPFFRLDEARGRTTNGFGLGIPTAHRLLTRFGGALHLSQGAERGLLVRVQVPRAH</sequence>
<dbReference type="Proteomes" id="UP001548713">
    <property type="component" value="Unassembled WGS sequence"/>
</dbReference>
<evidence type="ECO:0000256" key="6">
    <source>
        <dbReference type="ARBA" id="ARBA00022679"/>
    </source>
</evidence>
<dbReference type="SMART" id="SM00304">
    <property type="entry name" value="HAMP"/>
    <property type="match status" value="1"/>
</dbReference>
<feature type="transmembrane region" description="Helical" evidence="10">
    <location>
        <begin position="152"/>
        <end position="175"/>
    </location>
</feature>
<dbReference type="Pfam" id="PF02518">
    <property type="entry name" value="HATPase_c"/>
    <property type="match status" value="1"/>
</dbReference>
<evidence type="ECO:0000256" key="1">
    <source>
        <dbReference type="ARBA" id="ARBA00000085"/>
    </source>
</evidence>
<dbReference type="CDD" id="cd00082">
    <property type="entry name" value="HisKA"/>
    <property type="match status" value="1"/>
</dbReference>
<organism evidence="13 14">
    <name type="scientific">Novosphingobium kalidii</name>
    <dbReference type="NCBI Taxonomy" id="3230299"/>
    <lineage>
        <taxon>Bacteria</taxon>
        <taxon>Pseudomonadati</taxon>
        <taxon>Pseudomonadota</taxon>
        <taxon>Alphaproteobacteria</taxon>
        <taxon>Sphingomonadales</taxon>
        <taxon>Sphingomonadaceae</taxon>
        <taxon>Novosphingobium</taxon>
    </lineage>
</organism>
<dbReference type="InterPro" id="IPR005467">
    <property type="entry name" value="His_kinase_dom"/>
</dbReference>
<protein>
    <recommendedName>
        <fullName evidence="3">histidine kinase</fullName>
        <ecNumber evidence="3">2.7.13.3</ecNumber>
    </recommendedName>
</protein>
<dbReference type="InterPro" id="IPR003660">
    <property type="entry name" value="HAMP_dom"/>
</dbReference>
<dbReference type="Gene3D" id="3.30.565.10">
    <property type="entry name" value="Histidine kinase-like ATPase, C-terminal domain"/>
    <property type="match status" value="1"/>
</dbReference>
<dbReference type="InterPro" id="IPR003661">
    <property type="entry name" value="HisK_dim/P_dom"/>
</dbReference>
<dbReference type="PRINTS" id="PR00344">
    <property type="entry name" value="BCTRLSENSOR"/>
</dbReference>
<dbReference type="GO" id="GO:0005524">
    <property type="term" value="F:ATP binding"/>
    <property type="evidence" value="ECO:0007669"/>
    <property type="project" value="UniProtKB-KW"/>
</dbReference>
<keyword evidence="4" id="KW-1003">Cell membrane</keyword>
<feature type="domain" description="HAMP" evidence="12">
    <location>
        <begin position="176"/>
        <end position="227"/>
    </location>
</feature>
<evidence type="ECO:0000259" key="12">
    <source>
        <dbReference type="PROSITE" id="PS50885"/>
    </source>
</evidence>
<feature type="transmembrane region" description="Helical" evidence="10">
    <location>
        <begin position="12"/>
        <end position="32"/>
    </location>
</feature>
<proteinExistence type="predicted"/>
<dbReference type="InterPro" id="IPR003594">
    <property type="entry name" value="HATPase_dom"/>
</dbReference>
<keyword evidence="6" id="KW-0808">Transferase</keyword>
<dbReference type="CDD" id="cd06225">
    <property type="entry name" value="HAMP"/>
    <property type="match status" value="1"/>
</dbReference>
<keyword evidence="10" id="KW-0472">Membrane</keyword>
<dbReference type="SMART" id="SM00388">
    <property type="entry name" value="HisKA"/>
    <property type="match status" value="1"/>
</dbReference>
<comment type="catalytic activity">
    <reaction evidence="1">
        <text>ATP + protein L-histidine = ADP + protein N-phospho-L-histidine.</text>
        <dbReference type="EC" id="2.7.13.3"/>
    </reaction>
</comment>
<dbReference type="RefSeq" id="WP_353983326.1">
    <property type="nucleotide sequence ID" value="NZ_JBEWLY010000008.1"/>
</dbReference>
<name>A0ABV2CZ66_9SPHN</name>
<evidence type="ECO:0000313" key="14">
    <source>
        <dbReference type="Proteomes" id="UP001548713"/>
    </source>
</evidence>